<evidence type="ECO:0000313" key="3">
    <source>
        <dbReference type="Proteomes" id="UP001314205"/>
    </source>
</evidence>
<dbReference type="Proteomes" id="UP001314205">
    <property type="component" value="Unassembled WGS sequence"/>
</dbReference>
<dbReference type="InterPro" id="IPR040676">
    <property type="entry name" value="DUF5641"/>
</dbReference>
<name>A0AAV1LMI0_9NEOP</name>
<dbReference type="PANTHER" id="PTHR47331:SF1">
    <property type="entry name" value="GAG-LIKE PROTEIN"/>
    <property type="match status" value="1"/>
</dbReference>
<accession>A0AAV1LMI0</accession>
<dbReference type="AlphaFoldDB" id="A0AAV1LMI0"/>
<gene>
    <name evidence="2" type="ORF">PARMNEM_LOCUS15966</name>
</gene>
<feature type="domain" description="DUF5641" evidence="1">
    <location>
        <begin position="3"/>
        <end position="81"/>
    </location>
</feature>
<protein>
    <recommendedName>
        <fullName evidence="1">DUF5641 domain-containing protein</fullName>
    </recommendedName>
</protein>
<evidence type="ECO:0000313" key="2">
    <source>
        <dbReference type="EMBL" id="CAK1596645.1"/>
    </source>
</evidence>
<sequence length="88" mass="9935">MYRFSNEYITTLQQRTKWKTADQELKTGTMVLVKDVNRPPLLWLMGRVIAIRPGSDGHIRVADIFTTKGTITRAFNNICPLPVSPASS</sequence>
<dbReference type="PANTHER" id="PTHR47331">
    <property type="entry name" value="PHD-TYPE DOMAIN-CONTAINING PROTEIN"/>
    <property type="match status" value="1"/>
</dbReference>
<evidence type="ECO:0000259" key="1">
    <source>
        <dbReference type="Pfam" id="PF18701"/>
    </source>
</evidence>
<dbReference type="EMBL" id="CAVLGL010000093">
    <property type="protein sequence ID" value="CAK1596645.1"/>
    <property type="molecule type" value="Genomic_DNA"/>
</dbReference>
<comment type="caution">
    <text evidence="2">The sequence shown here is derived from an EMBL/GenBank/DDBJ whole genome shotgun (WGS) entry which is preliminary data.</text>
</comment>
<organism evidence="2 3">
    <name type="scientific">Parnassius mnemosyne</name>
    <name type="common">clouded apollo</name>
    <dbReference type="NCBI Taxonomy" id="213953"/>
    <lineage>
        <taxon>Eukaryota</taxon>
        <taxon>Metazoa</taxon>
        <taxon>Ecdysozoa</taxon>
        <taxon>Arthropoda</taxon>
        <taxon>Hexapoda</taxon>
        <taxon>Insecta</taxon>
        <taxon>Pterygota</taxon>
        <taxon>Neoptera</taxon>
        <taxon>Endopterygota</taxon>
        <taxon>Lepidoptera</taxon>
        <taxon>Glossata</taxon>
        <taxon>Ditrysia</taxon>
        <taxon>Papilionoidea</taxon>
        <taxon>Papilionidae</taxon>
        <taxon>Parnassiinae</taxon>
        <taxon>Parnassini</taxon>
        <taxon>Parnassius</taxon>
        <taxon>Driopa</taxon>
    </lineage>
</organism>
<keyword evidence="3" id="KW-1185">Reference proteome</keyword>
<dbReference type="Pfam" id="PF18701">
    <property type="entry name" value="DUF5641"/>
    <property type="match status" value="1"/>
</dbReference>
<reference evidence="2 3" key="1">
    <citation type="submission" date="2023-11" db="EMBL/GenBank/DDBJ databases">
        <authorList>
            <person name="Hedman E."/>
            <person name="Englund M."/>
            <person name="Stromberg M."/>
            <person name="Nyberg Akerstrom W."/>
            <person name="Nylinder S."/>
            <person name="Jareborg N."/>
            <person name="Kallberg Y."/>
            <person name="Kronander E."/>
        </authorList>
    </citation>
    <scope>NUCLEOTIDE SEQUENCE [LARGE SCALE GENOMIC DNA]</scope>
</reference>
<proteinExistence type="predicted"/>